<reference evidence="1" key="1">
    <citation type="submission" date="2022-10" db="EMBL/GenBank/DDBJ databases">
        <title>Novel sulphate-reducing endosymbionts in the free-living metamonad Anaeramoeba.</title>
        <authorList>
            <person name="Jerlstrom-Hultqvist J."/>
            <person name="Cepicka I."/>
            <person name="Gallot-Lavallee L."/>
            <person name="Salas-Leiva D."/>
            <person name="Curtis B.A."/>
            <person name="Zahonova K."/>
            <person name="Pipaliya S."/>
            <person name="Dacks J."/>
            <person name="Roger A.J."/>
        </authorList>
    </citation>
    <scope>NUCLEOTIDE SEQUENCE</scope>
    <source>
        <strain evidence="1">BMAN</strain>
    </source>
</reference>
<sequence>MEQNNEKLIKVDQTLIEFAKENKIPVELENIKSIKKLKIQHLRFIHNDISQHFESIINKIDNQYKNQIPTTFLNQLDSFLKNFNYKFDINFPKFLFKRINSKIILQNKNFLNNLVNIGDLLNLKTESETIRKHFPRHLTLKVYLLCLDKLKKN</sequence>
<name>A0A9Q0L5C8_ANAIG</name>
<dbReference type="AlphaFoldDB" id="A0A9Q0L5C8"/>
<protein>
    <submittedName>
        <fullName evidence="1">Uncharacterized protein</fullName>
    </submittedName>
</protein>
<accession>A0A9Q0L5C8</accession>
<evidence type="ECO:0000313" key="1">
    <source>
        <dbReference type="EMBL" id="KAJ5066411.1"/>
    </source>
</evidence>
<proteinExistence type="predicted"/>
<comment type="caution">
    <text evidence="1">The sequence shown here is derived from an EMBL/GenBank/DDBJ whole genome shotgun (WGS) entry which is preliminary data.</text>
</comment>
<dbReference type="Proteomes" id="UP001149090">
    <property type="component" value="Unassembled WGS sequence"/>
</dbReference>
<organism evidence="1 2">
    <name type="scientific">Anaeramoeba ignava</name>
    <name type="common">Anaerobic marine amoeba</name>
    <dbReference type="NCBI Taxonomy" id="1746090"/>
    <lineage>
        <taxon>Eukaryota</taxon>
        <taxon>Metamonada</taxon>
        <taxon>Anaeramoebidae</taxon>
        <taxon>Anaeramoeba</taxon>
    </lineage>
</organism>
<keyword evidence="2" id="KW-1185">Reference proteome</keyword>
<dbReference type="EMBL" id="JAPDFW010000143">
    <property type="protein sequence ID" value="KAJ5066411.1"/>
    <property type="molecule type" value="Genomic_DNA"/>
</dbReference>
<evidence type="ECO:0000313" key="2">
    <source>
        <dbReference type="Proteomes" id="UP001149090"/>
    </source>
</evidence>
<gene>
    <name evidence="1" type="ORF">M0811_13609</name>
</gene>